<dbReference type="SUPFAM" id="SSF88659">
    <property type="entry name" value="Sigma3 and sigma4 domains of RNA polymerase sigma factors"/>
    <property type="match status" value="1"/>
</dbReference>
<dbReference type="InterPro" id="IPR039425">
    <property type="entry name" value="RNA_pol_sigma-70-like"/>
</dbReference>
<dbReference type="InterPro" id="IPR007627">
    <property type="entry name" value="RNA_pol_sigma70_r2"/>
</dbReference>
<feature type="domain" description="RNA polymerase sigma factor 70 region 4 type 2" evidence="8">
    <location>
        <begin position="112"/>
        <end position="163"/>
    </location>
</feature>
<dbReference type="Proteomes" id="UP000317893">
    <property type="component" value="Unassembled WGS sequence"/>
</dbReference>
<comment type="similarity">
    <text evidence="1">Belongs to the sigma-70 factor family. ECF subfamily.</text>
</comment>
<feature type="region of interest" description="Disordered" evidence="6">
    <location>
        <begin position="84"/>
        <end position="103"/>
    </location>
</feature>
<dbReference type="GO" id="GO:0016987">
    <property type="term" value="F:sigma factor activity"/>
    <property type="evidence" value="ECO:0007669"/>
    <property type="project" value="UniProtKB-KW"/>
</dbReference>
<dbReference type="Gene3D" id="1.10.10.10">
    <property type="entry name" value="Winged helix-like DNA-binding domain superfamily/Winged helix DNA-binding domain"/>
    <property type="match status" value="1"/>
</dbReference>
<evidence type="ECO:0000259" key="7">
    <source>
        <dbReference type="Pfam" id="PF04542"/>
    </source>
</evidence>
<dbReference type="InterPro" id="IPR013249">
    <property type="entry name" value="RNA_pol_sigma70_r4_t2"/>
</dbReference>
<evidence type="ECO:0000256" key="4">
    <source>
        <dbReference type="ARBA" id="ARBA00023125"/>
    </source>
</evidence>
<organism evidence="9 10">
    <name type="scientific">Lapillicoccus jejuensis</name>
    <dbReference type="NCBI Taxonomy" id="402171"/>
    <lineage>
        <taxon>Bacteria</taxon>
        <taxon>Bacillati</taxon>
        <taxon>Actinomycetota</taxon>
        <taxon>Actinomycetes</taxon>
        <taxon>Micrococcales</taxon>
        <taxon>Intrasporangiaceae</taxon>
        <taxon>Lapillicoccus</taxon>
    </lineage>
</organism>
<evidence type="ECO:0000313" key="10">
    <source>
        <dbReference type="Proteomes" id="UP000317893"/>
    </source>
</evidence>
<sequence length="172" mass="18929">MEDGEPLGDPGTTRDSFTVWVRPHWSAMATLARRLGGADWEDALQEALASAWRKREQYDAARGTPRAWLLAIVADRVRGARRRRLPEPVGSPDDLADQVGGDAPSGREMGLDLRAALATLTYRQRVAVEMHYYAGLTVADVATVLGCAEGTVKSTLSDARGHLRRRLGEEYR</sequence>
<dbReference type="InterPro" id="IPR013324">
    <property type="entry name" value="RNA_pol_sigma_r3/r4-like"/>
</dbReference>
<feature type="domain" description="RNA polymerase sigma-70 region 2" evidence="7">
    <location>
        <begin position="29"/>
        <end position="84"/>
    </location>
</feature>
<dbReference type="PANTHER" id="PTHR43133">
    <property type="entry name" value="RNA POLYMERASE ECF-TYPE SIGMA FACTO"/>
    <property type="match status" value="1"/>
</dbReference>
<evidence type="ECO:0000259" key="8">
    <source>
        <dbReference type="Pfam" id="PF08281"/>
    </source>
</evidence>
<dbReference type="InterPro" id="IPR014284">
    <property type="entry name" value="RNA_pol_sigma-70_dom"/>
</dbReference>
<dbReference type="EMBL" id="VFMN01000001">
    <property type="protein sequence ID" value="TQJ08640.1"/>
    <property type="molecule type" value="Genomic_DNA"/>
</dbReference>
<keyword evidence="4" id="KW-0238">DNA-binding</keyword>
<evidence type="ECO:0000256" key="3">
    <source>
        <dbReference type="ARBA" id="ARBA00023082"/>
    </source>
</evidence>
<dbReference type="GO" id="GO:0003677">
    <property type="term" value="F:DNA binding"/>
    <property type="evidence" value="ECO:0007669"/>
    <property type="project" value="UniProtKB-KW"/>
</dbReference>
<keyword evidence="2" id="KW-0805">Transcription regulation</keyword>
<evidence type="ECO:0000256" key="1">
    <source>
        <dbReference type="ARBA" id="ARBA00010641"/>
    </source>
</evidence>
<dbReference type="SUPFAM" id="SSF88946">
    <property type="entry name" value="Sigma2 domain of RNA polymerase sigma factors"/>
    <property type="match status" value="1"/>
</dbReference>
<dbReference type="GO" id="GO:0006352">
    <property type="term" value="P:DNA-templated transcription initiation"/>
    <property type="evidence" value="ECO:0007669"/>
    <property type="project" value="InterPro"/>
</dbReference>
<dbReference type="InterPro" id="IPR013325">
    <property type="entry name" value="RNA_pol_sigma_r2"/>
</dbReference>
<gene>
    <name evidence="9" type="ORF">FB458_1731</name>
</gene>
<dbReference type="CDD" id="cd06171">
    <property type="entry name" value="Sigma70_r4"/>
    <property type="match status" value="1"/>
</dbReference>
<evidence type="ECO:0000256" key="6">
    <source>
        <dbReference type="SAM" id="MobiDB-lite"/>
    </source>
</evidence>
<dbReference type="Gene3D" id="1.10.1740.10">
    <property type="match status" value="1"/>
</dbReference>
<dbReference type="Pfam" id="PF04542">
    <property type="entry name" value="Sigma70_r2"/>
    <property type="match status" value="1"/>
</dbReference>
<comment type="caution">
    <text evidence="9">The sequence shown here is derived from an EMBL/GenBank/DDBJ whole genome shotgun (WGS) entry which is preliminary data.</text>
</comment>
<proteinExistence type="inferred from homology"/>
<keyword evidence="3" id="KW-0731">Sigma factor</keyword>
<dbReference type="InterPro" id="IPR036388">
    <property type="entry name" value="WH-like_DNA-bd_sf"/>
</dbReference>
<reference evidence="9 10" key="1">
    <citation type="submission" date="2019-06" db="EMBL/GenBank/DDBJ databases">
        <title>Sequencing the genomes of 1000 actinobacteria strains.</title>
        <authorList>
            <person name="Klenk H.-P."/>
        </authorList>
    </citation>
    <scope>NUCLEOTIDE SEQUENCE [LARGE SCALE GENOMIC DNA]</scope>
    <source>
        <strain evidence="9 10">DSM 18607</strain>
    </source>
</reference>
<dbReference type="AlphaFoldDB" id="A0A542DZW5"/>
<evidence type="ECO:0000256" key="5">
    <source>
        <dbReference type="ARBA" id="ARBA00023163"/>
    </source>
</evidence>
<dbReference type="NCBIfam" id="TIGR02937">
    <property type="entry name" value="sigma70-ECF"/>
    <property type="match status" value="1"/>
</dbReference>
<dbReference type="Pfam" id="PF08281">
    <property type="entry name" value="Sigma70_r4_2"/>
    <property type="match status" value="1"/>
</dbReference>
<evidence type="ECO:0000256" key="2">
    <source>
        <dbReference type="ARBA" id="ARBA00023015"/>
    </source>
</evidence>
<accession>A0A542DZW5</accession>
<dbReference type="PANTHER" id="PTHR43133:SF8">
    <property type="entry name" value="RNA POLYMERASE SIGMA FACTOR HI_1459-RELATED"/>
    <property type="match status" value="1"/>
</dbReference>
<evidence type="ECO:0000313" key="9">
    <source>
        <dbReference type="EMBL" id="TQJ08640.1"/>
    </source>
</evidence>
<protein>
    <submittedName>
        <fullName evidence="9">RNA polymerase sigma-70 factor (ECF subfamily)</fullName>
    </submittedName>
</protein>
<keyword evidence="10" id="KW-1185">Reference proteome</keyword>
<name>A0A542DZW5_9MICO</name>
<keyword evidence="5" id="KW-0804">Transcription</keyword>